<gene>
    <name evidence="5" type="ORF">ACFPFO_06700</name>
</gene>
<sequence length="494" mass="54406">MKRRTYLTTATVTAAIGIAGCTGDSIPIDGETDLDEETEDGDADGDDTGDSAGEANDTDGGDNETEAETETNDSDDFDEETEEEETNETAEANETEEAEEANDTNQTEEDGNETNETEETTAPGQPERGATFDDFEDLDAWEVVAGTLEADADRASTGSQSARLTASESEDRVRIRRELSDPINVEELVPGLALSTSSSASPIIQLYDEDGNYLQFQQYIHEGRPFIRHDFGHTQISGEPDLSAITEIQIGYWTGEGYAGEIWVDDLHFTGRIEDGRVMIQFQGGYESDYTHAFPIMEDHGLTATTFVATARIRDHEEVTGSRMTEDQLSELVDAGWSLGTVGTRGRHLNRVEGDEVESHILDPLEWFDEHGYEDAQYFGFPGGWYTEEMYDLVAENYDIAWGGRHRCQGMATNPYNLTRISGHEGQRNLDAEEMIGALDWAADHGGLTTIVFYEMDEGDAAALEETAAHLAELVSAGDLELITPREIADDYVL</sequence>
<dbReference type="SUPFAM" id="SSF88713">
    <property type="entry name" value="Glycoside hydrolase/deacetylase"/>
    <property type="match status" value="1"/>
</dbReference>
<keyword evidence="6" id="KW-1185">Reference proteome</keyword>
<comment type="caution">
    <text evidence="5">The sequence shown here is derived from an EMBL/GenBank/DDBJ whole genome shotgun (WGS) entry which is preliminary data.</text>
</comment>
<dbReference type="PROSITE" id="PS51257">
    <property type="entry name" value="PROKAR_LIPOPROTEIN"/>
    <property type="match status" value="1"/>
</dbReference>
<dbReference type="InterPro" id="IPR002509">
    <property type="entry name" value="NODB_dom"/>
</dbReference>
<evidence type="ECO:0000256" key="3">
    <source>
        <dbReference type="SAM" id="MobiDB-lite"/>
    </source>
</evidence>
<feature type="region of interest" description="Disordered" evidence="3">
    <location>
        <begin position="19"/>
        <end position="132"/>
    </location>
</feature>
<comment type="subcellular location">
    <subcellularLocation>
        <location evidence="1">Secreted</location>
    </subcellularLocation>
</comment>
<dbReference type="CDD" id="cd10970">
    <property type="entry name" value="CE4_DAC_u1_6s"/>
    <property type="match status" value="1"/>
</dbReference>
<evidence type="ECO:0000313" key="6">
    <source>
        <dbReference type="Proteomes" id="UP001595925"/>
    </source>
</evidence>
<name>A0ABD5QCN7_9EURY</name>
<evidence type="ECO:0000259" key="4">
    <source>
        <dbReference type="Pfam" id="PF01522"/>
    </source>
</evidence>
<feature type="compositionally biased region" description="Acidic residues" evidence="3">
    <location>
        <begin position="30"/>
        <end position="49"/>
    </location>
</feature>
<keyword evidence="2" id="KW-0732">Signal</keyword>
<dbReference type="RefSeq" id="WP_224828819.1">
    <property type="nucleotide sequence ID" value="NZ_JAIVEF010000011.1"/>
</dbReference>
<proteinExistence type="predicted"/>
<dbReference type="GO" id="GO:0005576">
    <property type="term" value="C:extracellular region"/>
    <property type="evidence" value="ECO:0007669"/>
    <property type="project" value="UniProtKB-SubCell"/>
</dbReference>
<accession>A0ABD5QCN7</accession>
<dbReference type="AlphaFoldDB" id="A0ABD5QCN7"/>
<reference evidence="5 6" key="1">
    <citation type="journal article" date="2019" name="Int. J. Syst. Evol. Microbiol.">
        <title>The Global Catalogue of Microorganisms (GCM) 10K type strain sequencing project: providing services to taxonomists for standard genome sequencing and annotation.</title>
        <authorList>
            <consortium name="The Broad Institute Genomics Platform"/>
            <consortium name="The Broad Institute Genome Sequencing Center for Infectious Disease"/>
            <person name="Wu L."/>
            <person name="Ma J."/>
        </authorList>
    </citation>
    <scope>NUCLEOTIDE SEQUENCE [LARGE SCALE GENOMIC DNA]</scope>
    <source>
        <strain evidence="5 6">CGMCC 1.15824</strain>
    </source>
</reference>
<evidence type="ECO:0000313" key="5">
    <source>
        <dbReference type="EMBL" id="MFC4987453.1"/>
    </source>
</evidence>
<evidence type="ECO:0000256" key="1">
    <source>
        <dbReference type="ARBA" id="ARBA00004613"/>
    </source>
</evidence>
<feature type="domain" description="NodB homology" evidence="4">
    <location>
        <begin position="275"/>
        <end position="394"/>
    </location>
</feature>
<organism evidence="5 6">
    <name type="scientific">Saliphagus infecundisoli</name>
    <dbReference type="NCBI Taxonomy" id="1849069"/>
    <lineage>
        <taxon>Archaea</taxon>
        <taxon>Methanobacteriati</taxon>
        <taxon>Methanobacteriota</taxon>
        <taxon>Stenosarchaea group</taxon>
        <taxon>Halobacteria</taxon>
        <taxon>Halobacteriales</taxon>
        <taxon>Natrialbaceae</taxon>
        <taxon>Saliphagus</taxon>
    </lineage>
</organism>
<dbReference type="InterPro" id="IPR051398">
    <property type="entry name" value="Polysacch_Deacetylase"/>
</dbReference>
<dbReference type="PANTHER" id="PTHR34216">
    <property type="match status" value="1"/>
</dbReference>
<dbReference type="Pfam" id="PF01522">
    <property type="entry name" value="Polysacc_deac_1"/>
    <property type="match status" value="1"/>
</dbReference>
<feature type="compositionally biased region" description="Acidic residues" evidence="3">
    <location>
        <begin position="56"/>
        <end position="119"/>
    </location>
</feature>
<dbReference type="Proteomes" id="UP001595925">
    <property type="component" value="Unassembled WGS sequence"/>
</dbReference>
<protein>
    <submittedName>
        <fullName evidence="5">Polysaccharide deacetylase family protein</fullName>
    </submittedName>
</protein>
<dbReference type="Gene3D" id="3.20.20.370">
    <property type="entry name" value="Glycoside hydrolase/deacetylase"/>
    <property type="match status" value="1"/>
</dbReference>
<dbReference type="InterPro" id="IPR011330">
    <property type="entry name" value="Glyco_hydro/deAcase_b/a-brl"/>
</dbReference>
<dbReference type="EMBL" id="JBHSJG010000026">
    <property type="protein sequence ID" value="MFC4987453.1"/>
    <property type="molecule type" value="Genomic_DNA"/>
</dbReference>
<evidence type="ECO:0000256" key="2">
    <source>
        <dbReference type="ARBA" id="ARBA00022729"/>
    </source>
</evidence>
<dbReference type="PANTHER" id="PTHR34216:SF3">
    <property type="entry name" value="POLY-BETA-1,6-N-ACETYL-D-GLUCOSAMINE N-DEACETYLASE"/>
    <property type="match status" value="1"/>
</dbReference>